<evidence type="ECO:0000313" key="6">
    <source>
        <dbReference type="EMBL" id="PPQ80848.1"/>
    </source>
</evidence>
<dbReference type="GO" id="GO:0005634">
    <property type="term" value="C:nucleus"/>
    <property type="evidence" value="ECO:0007669"/>
    <property type="project" value="UniProtKB-SubCell"/>
</dbReference>
<evidence type="ECO:0000256" key="5">
    <source>
        <dbReference type="ARBA" id="ARBA00023242"/>
    </source>
</evidence>
<evidence type="ECO:0000256" key="3">
    <source>
        <dbReference type="ARBA" id="ARBA00022771"/>
    </source>
</evidence>
<sequence>MATGCALDDFGNLKDASDIAFYDSETDNYPISGSAVPVASSHTLNRQHPGWGAKMAGYIAAETLNSDGEQQKAKRIWMNTGGEEGDDDDKDNDDDFIMGHLDSGSESSDESMDDEVLTNAELASVLLSKTVPMTGCGSGSCKRKHTAPEIVEVEDQDSPHRVASRSPSPVDSTTILEEILASSQVTTSLGTTKVKTDKSTAKNPIYYFYKTVTHGSDGSVGLPRDRHFKCYHGSGKFFMLKKTGKSNLTSMVNNLKVCSPTMFQLFNVLKECPVGQAITEAELDLASGKKVLNQGQAKVYFNNLKTASENICAAFEKQAINAAEPWDQDKFEQLLTEWVVACDQPFEEVDRPEFRELLIYAHHPAPDLKIPHCDAVRRRIMKMGKNSIESMKNMFKTAVPGKISLSLDAWTSSNNYAFLAIVAHYVDVDGNLGL</sequence>
<evidence type="ECO:0000256" key="4">
    <source>
        <dbReference type="ARBA" id="ARBA00022833"/>
    </source>
</evidence>
<keyword evidence="2" id="KW-0479">Metal-binding</keyword>
<proteinExistence type="predicted"/>
<evidence type="ECO:0000256" key="1">
    <source>
        <dbReference type="ARBA" id="ARBA00004123"/>
    </source>
</evidence>
<gene>
    <name evidence="6" type="ORF">CVT25_001973</name>
</gene>
<dbReference type="AlphaFoldDB" id="A0A409WQR3"/>
<organism evidence="6 7">
    <name type="scientific">Psilocybe cyanescens</name>
    <dbReference type="NCBI Taxonomy" id="93625"/>
    <lineage>
        <taxon>Eukaryota</taxon>
        <taxon>Fungi</taxon>
        <taxon>Dikarya</taxon>
        <taxon>Basidiomycota</taxon>
        <taxon>Agaricomycotina</taxon>
        <taxon>Agaricomycetes</taxon>
        <taxon>Agaricomycetidae</taxon>
        <taxon>Agaricales</taxon>
        <taxon>Agaricineae</taxon>
        <taxon>Strophariaceae</taxon>
        <taxon>Psilocybe</taxon>
    </lineage>
</organism>
<name>A0A409WQR3_PSICY</name>
<protein>
    <recommendedName>
        <fullName evidence="8">hAT-like transposase RNase-H fold domain-containing protein</fullName>
    </recommendedName>
</protein>
<dbReference type="OrthoDB" id="2637823at2759"/>
<keyword evidence="4" id="KW-0862">Zinc</keyword>
<dbReference type="PANTHER" id="PTHR46481">
    <property type="entry name" value="ZINC FINGER BED DOMAIN-CONTAINING PROTEIN 4"/>
    <property type="match status" value="1"/>
</dbReference>
<dbReference type="GO" id="GO:0008270">
    <property type="term" value="F:zinc ion binding"/>
    <property type="evidence" value="ECO:0007669"/>
    <property type="project" value="UniProtKB-KW"/>
</dbReference>
<dbReference type="InParanoid" id="A0A409WQR3"/>
<comment type="subcellular location">
    <subcellularLocation>
        <location evidence="1">Nucleus</location>
    </subcellularLocation>
</comment>
<keyword evidence="5" id="KW-0539">Nucleus</keyword>
<comment type="caution">
    <text evidence="6">The sequence shown here is derived from an EMBL/GenBank/DDBJ whole genome shotgun (WGS) entry which is preliminary data.</text>
</comment>
<dbReference type="InterPro" id="IPR052035">
    <property type="entry name" value="ZnF_BED_domain_contain"/>
</dbReference>
<dbReference type="STRING" id="93625.A0A409WQR3"/>
<evidence type="ECO:0008006" key="8">
    <source>
        <dbReference type="Google" id="ProtNLM"/>
    </source>
</evidence>
<reference evidence="6 7" key="1">
    <citation type="journal article" date="2018" name="Evol. Lett.">
        <title>Horizontal gene cluster transfer increased hallucinogenic mushroom diversity.</title>
        <authorList>
            <person name="Reynolds H.T."/>
            <person name="Vijayakumar V."/>
            <person name="Gluck-Thaler E."/>
            <person name="Korotkin H.B."/>
            <person name="Matheny P.B."/>
            <person name="Slot J.C."/>
        </authorList>
    </citation>
    <scope>NUCLEOTIDE SEQUENCE [LARGE SCALE GENOMIC DNA]</scope>
    <source>
        <strain evidence="6 7">2631</strain>
    </source>
</reference>
<dbReference type="Proteomes" id="UP000283269">
    <property type="component" value="Unassembled WGS sequence"/>
</dbReference>
<evidence type="ECO:0000313" key="7">
    <source>
        <dbReference type="Proteomes" id="UP000283269"/>
    </source>
</evidence>
<evidence type="ECO:0000256" key="2">
    <source>
        <dbReference type="ARBA" id="ARBA00022723"/>
    </source>
</evidence>
<accession>A0A409WQR3</accession>
<keyword evidence="3" id="KW-0863">Zinc-finger</keyword>
<dbReference type="PANTHER" id="PTHR46481:SF10">
    <property type="entry name" value="ZINC FINGER BED DOMAIN-CONTAINING PROTEIN 39"/>
    <property type="match status" value="1"/>
</dbReference>
<keyword evidence="7" id="KW-1185">Reference proteome</keyword>
<dbReference type="EMBL" id="NHYD01003307">
    <property type="protein sequence ID" value="PPQ80848.1"/>
    <property type="molecule type" value="Genomic_DNA"/>
</dbReference>